<dbReference type="InterPro" id="IPR001370">
    <property type="entry name" value="BIR_rpt"/>
</dbReference>
<dbReference type="GO" id="GO:0005634">
    <property type="term" value="C:nucleus"/>
    <property type="evidence" value="ECO:0007669"/>
    <property type="project" value="TreeGrafter"/>
</dbReference>
<organism evidence="1 2">
    <name type="scientific">Biomphalaria glabrata</name>
    <name type="common">Bloodfluke planorb</name>
    <name type="synonym">Freshwater snail</name>
    <dbReference type="NCBI Taxonomy" id="6526"/>
    <lineage>
        <taxon>Eukaryota</taxon>
        <taxon>Metazoa</taxon>
        <taxon>Spiralia</taxon>
        <taxon>Lophotrochozoa</taxon>
        <taxon>Mollusca</taxon>
        <taxon>Gastropoda</taxon>
        <taxon>Heterobranchia</taxon>
        <taxon>Euthyneura</taxon>
        <taxon>Panpulmonata</taxon>
        <taxon>Hygrophila</taxon>
        <taxon>Lymnaeoidea</taxon>
        <taxon>Planorbidae</taxon>
        <taxon>Biomphalaria</taxon>
    </lineage>
</organism>
<dbReference type="SMART" id="SM00238">
    <property type="entry name" value="BIR"/>
    <property type="match status" value="3"/>
</dbReference>
<gene>
    <name evidence="1" type="primary">106069084</name>
</gene>
<dbReference type="VEuPathDB" id="VectorBase:BGLAX_043459"/>
<dbReference type="EnsemblMetazoa" id="BGLB000175-RA">
    <property type="protein sequence ID" value="BGLB000175-PA"/>
    <property type="gene ID" value="BGLB000175"/>
</dbReference>
<evidence type="ECO:0008006" key="3">
    <source>
        <dbReference type="Google" id="ProtNLM"/>
    </source>
</evidence>
<dbReference type="Pfam" id="PF00653">
    <property type="entry name" value="BIR"/>
    <property type="match status" value="3"/>
</dbReference>
<dbReference type="GO" id="GO:0051726">
    <property type="term" value="P:regulation of cell cycle"/>
    <property type="evidence" value="ECO:0007669"/>
    <property type="project" value="TreeGrafter"/>
</dbReference>
<evidence type="ECO:0000313" key="2">
    <source>
        <dbReference type="Proteomes" id="UP000076420"/>
    </source>
</evidence>
<dbReference type="Proteomes" id="UP000076420">
    <property type="component" value="Unassembled WGS sequence"/>
</dbReference>
<proteinExistence type="predicted"/>
<name>A0A182YU30_BIOGL</name>
<dbReference type="PANTHER" id="PTHR10044">
    <property type="entry name" value="INHIBITOR OF APOPTOSIS"/>
    <property type="match status" value="1"/>
</dbReference>
<dbReference type="STRING" id="6526.A0A182YU30"/>
<dbReference type="VEuPathDB" id="VectorBase:BGLB000175"/>
<dbReference type="PANTHER" id="PTHR10044:SF139">
    <property type="entry name" value="DEATH-ASSOCIATED INHIBITOR OF APOPTOSIS 2"/>
    <property type="match status" value="1"/>
</dbReference>
<sequence>MIDEVNICANCNDERHRLATFANFPSESSKHPIILSQNGFLFIGAGKNNKNAKVCCFSCRRSVLIWQGNEDICKLHKANSPDCPMLKNQEFSNIPMQLPSQASEAVSKAILDKMSVDISNRHIHLHSYQQRLETFSSWPSGRKSTPQSLAQAGFFFVDRSERGINDCVQCFQCGIQIYSWTEEDEPWVKHAKKEEACPFVMVEMGQAFTAKVRELSATENQVSYRLVTIFFSPEQMVAHVLELRTPPHYHKVDHHCTNIPCIGDIPKELSHPRFRLYKCRLATLHNDLRPLHVKKKHMIADAGYFYSDFNHSFICFCCADVKFTFSGDDIVVVEHARSSPQCGYLRQVVGDRFIHIVQQSERHDSMPFNLLKPHLTRYDTWFTEEQVTERQRVDSINDSTAQHLVDFRRELLKCIDHQKCGSCRKGNSAVKRLPCCEIFCCIDCFNSSKRCECQHPLESARG</sequence>
<protein>
    <recommendedName>
        <fullName evidence="3">RING-type domain-containing protein</fullName>
    </recommendedName>
</protein>
<dbReference type="InterPro" id="IPR050784">
    <property type="entry name" value="IAP"/>
</dbReference>
<dbReference type="CDD" id="cd00022">
    <property type="entry name" value="BIR"/>
    <property type="match status" value="1"/>
</dbReference>
<dbReference type="OrthoDB" id="6121331at2759"/>
<dbReference type="SUPFAM" id="SSF57924">
    <property type="entry name" value="Inhibitor of apoptosis (IAP) repeat"/>
    <property type="match status" value="3"/>
</dbReference>
<evidence type="ECO:0000313" key="1">
    <source>
        <dbReference type="EnsemblMetazoa" id="BGLB000175-PA"/>
    </source>
</evidence>
<dbReference type="Gene3D" id="1.10.1170.10">
    <property type="entry name" value="Inhibitor Of Apoptosis Protein (2mihbC-IAP-1), Chain A"/>
    <property type="match status" value="3"/>
</dbReference>
<reference evidence="1" key="1">
    <citation type="submission" date="2020-05" db="UniProtKB">
        <authorList>
            <consortium name="EnsemblMetazoa"/>
        </authorList>
    </citation>
    <scope>IDENTIFICATION</scope>
    <source>
        <strain evidence="1">BB02</strain>
    </source>
</reference>
<dbReference type="GO" id="GO:0005737">
    <property type="term" value="C:cytoplasm"/>
    <property type="evidence" value="ECO:0007669"/>
    <property type="project" value="TreeGrafter"/>
</dbReference>
<dbReference type="AlphaFoldDB" id="A0A182YU30"/>
<dbReference type="PROSITE" id="PS50143">
    <property type="entry name" value="BIR_REPEAT_2"/>
    <property type="match status" value="3"/>
</dbReference>
<accession>A0A182YU30</accession>